<dbReference type="Gene3D" id="3.90.70.10">
    <property type="entry name" value="Cysteine proteinases"/>
    <property type="match status" value="1"/>
</dbReference>
<comment type="caution">
    <text evidence="3">The sequence shown here is derived from an EMBL/GenBank/DDBJ whole genome shotgun (WGS) entry which is preliminary data.</text>
</comment>
<dbReference type="Gramene" id="OE9A054086T1">
    <property type="protein sequence ID" value="OE9A054086C1"/>
    <property type="gene ID" value="OE9A054086"/>
</dbReference>
<comment type="similarity">
    <text evidence="1">Belongs to the peptidase C1 family.</text>
</comment>
<evidence type="ECO:0000256" key="1">
    <source>
        <dbReference type="ARBA" id="ARBA00008455"/>
    </source>
</evidence>
<dbReference type="SUPFAM" id="SSF54001">
    <property type="entry name" value="Cysteine proteinases"/>
    <property type="match status" value="1"/>
</dbReference>
<dbReference type="InterPro" id="IPR025660">
    <property type="entry name" value="Pept_his_AS"/>
</dbReference>
<dbReference type="AlphaFoldDB" id="A0A8S0QFY1"/>
<dbReference type="InterPro" id="IPR000668">
    <property type="entry name" value="Peptidase_C1A_C"/>
</dbReference>
<gene>
    <name evidence="3" type="ORF">OLEA9_A054086</name>
</gene>
<dbReference type="EMBL" id="CACTIH010001829">
    <property type="protein sequence ID" value="CAA2964795.1"/>
    <property type="molecule type" value="Genomic_DNA"/>
</dbReference>
<dbReference type="GO" id="GO:0008234">
    <property type="term" value="F:cysteine-type peptidase activity"/>
    <property type="evidence" value="ECO:0007669"/>
    <property type="project" value="InterPro"/>
</dbReference>
<dbReference type="InterPro" id="IPR038765">
    <property type="entry name" value="Papain-like_cys_pep_sf"/>
</dbReference>
<dbReference type="InterPro" id="IPR013128">
    <property type="entry name" value="Peptidase_C1A"/>
</dbReference>
<keyword evidence="4" id="KW-1185">Reference proteome</keyword>
<dbReference type="OrthoDB" id="10253408at2759"/>
<proteinExistence type="inferred from homology"/>
<sequence length="80" mass="8707">MKMYHPGNEKALQNAVAHQPVNVAIEASGRAFLPYSSGIFTDLCGTDLDHGVVVVGCGTENRLDYWVVRNSWGSKWGGNL</sequence>
<dbReference type="PANTHER" id="PTHR12411">
    <property type="entry name" value="CYSTEINE PROTEASE FAMILY C1-RELATED"/>
    <property type="match status" value="1"/>
</dbReference>
<protein>
    <submittedName>
        <fullName evidence="3">Cysteine ase COT44-like</fullName>
    </submittedName>
</protein>
<reference evidence="3 4" key="1">
    <citation type="submission" date="2019-12" db="EMBL/GenBank/DDBJ databases">
        <authorList>
            <person name="Alioto T."/>
            <person name="Alioto T."/>
            <person name="Gomez Garrido J."/>
        </authorList>
    </citation>
    <scope>NUCLEOTIDE SEQUENCE [LARGE SCALE GENOMIC DNA]</scope>
</reference>
<evidence type="ECO:0000259" key="2">
    <source>
        <dbReference type="Pfam" id="PF00112"/>
    </source>
</evidence>
<dbReference type="Proteomes" id="UP000594638">
    <property type="component" value="Unassembled WGS sequence"/>
</dbReference>
<name>A0A8S0QFY1_OLEEU</name>
<evidence type="ECO:0000313" key="3">
    <source>
        <dbReference type="EMBL" id="CAA2964795.1"/>
    </source>
</evidence>
<dbReference type="PROSITE" id="PS00639">
    <property type="entry name" value="THIOL_PROTEASE_HIS"/>
    <property type="match status" value="1"/>
</dbReference>
<feature type="domain" description="Peptidase C1A papain C-terminal" evidence="2">
    <location>
        <begin position="5"/>
        <end position="78"/>
    </location>
</feature>
<organism evidence="3 4">
    <name type="scientific">Olea europaea subsp. europaea</name>
    <dbReference type="NCBI Taxonomy" id="158383"/>
    <lineage>
        <taxon>Eukaryota</taxon>
        <taxon>Viridiplantae</taxon>
        <taxon>Streptophyta</taxon>
        <taxon>Embryophyta</taxon>
        <taxon>Tracheophyta</taxon>
        <taxon>Spermatophyta</taxon>
        <taxon>Magnoliopsida</taxon>
        <taxon>eudicotyledons</taxon>
        <taxon>Gunneridae</taxon>
        <taxon>Pentapetalae</taxon>
        <taxon>asterids</taxon>
        <taxon>lamiids</taxon>
        <taxon>Lamiales</taxon>
        <taxon>Oleaceae</taxon>
        <taxon>Oleeae</taxon>
        <taxon>Olea</taxon>
    </lineage>
</organism>
<dbReference type="Pfam" id="PF00112">
    <property type="entry name" value="Peptidase_C1"/>
    <property type="match status" value="1"/>
</dbReference>
<accession>A0A8S0QFY1</accession>
<dbReference type="GO" id="GO:0006508">
    <property type="term" value="P:proteolysis"/>
    <property type="evidence" value="ECO:0007669"/>
    <property type="project" value="InterPro"/>
</dbReference>
<evidence type="ECO:0000313" key="4">
    <source>
        <dbReference type="Proteomes" id="UP000594638"/>
    </source>
</evidence>